<evidence type="ECO:0000313" key="3">
    <source>
        <dbReference type="Proteomes" id="UP001521209"/>
    </source>
</evidence>
<evidence type="ECO:0000313" key="2">
    <source>
        <dbReference type="EMBL" id="MCF3946262.1"/>
    </source>
</evidence>
<gene>
    <name evidence="2" type="ORF">L2A60_06145</name>
</gene>
<comment type="caution">
    <text evidence="2">The sequence shown here is derived from an EMBL/GenBank/DDBJ whole genome shotgun (WGS) entry which is preliminary data.</text>
</comment>
<evidence type="ECO:0000259" key="1">
    <source>
        <dbReference type="PROSITE" id="PS51186"/>
    </source>
</evidence>
<feature type="domain" description="N-acetyltransferase" evidence="1">
    <location>
        <begin position="4"/>
        <end position="144"/>
    </location>
</feature>
<dbReference type="Proteomes" id="UP001521209">
    <property type="component" value="Unassembled WGS sequence"/>
</dbReference>
<dbReference type="RefSeq" id="WP_235703495.1">
    <property type="nucleotide sequence ID" value="NZ_JAKGBZ010000008.1"/>
</dbReference>
<keyword evidence="3" id="KW-1185">Reference proteome</keyword>
<dbReference type="EMBL" id="JAKGBZ010000008">
    <property type="protein sequence ID" value="MCF3946262.1"/>
    <property type="molecule type" value="Genomic_DNA"/>
</dbReference>
<reference evidence="2 3" key="1">
    <citation type="submission" date="2022-01" db="EMBL/GenBank/DDBJ databases">
        <authorList>
            <person name="Won M."/>
            <person name="Kim S.-J."/>
            <person name="Kwon S.-W."/>
        </authorList>
    </citation>
    <scope>NUCLEOTIDE SEQUENCE [LARGE SCALE GENOMIC DNA]</scope>
    <source>
        <strain evidence="2 3">KCTC 23505</strain>
    </source>
</reference>
<sequence>MSAFEFRHADTDSDIVACFVVMRQLRPHLASEAKFLTRVRRQQGEGYRLLAAWQDGCVAGAAGYRLQENLIRGRFVYVDDLVVVESRRSGGLGALLLDEVARLAKNAGCSWMTLDTDLGNARAQRFYFRWGMLSAALHFRKELA</sequence>
<organism evidence="2 3">
    <name type="scientific">Acidiphilium iwatense</name>
    <dbReference type="NCBI Taxonomy" id="768198"/>
    <lineage>
        <taxon>Bacteria</taxon>
        <taxon>Pseudomonadati</taxon>
        <taxon>Pseudomonadota</taxon>
        <taxon>Alphaproteobacteria</taxon>
        <taxon>Acetobacterales</taxon>
        <taxon>Acidocellaceae</taxon>
        <taxon>Acidiphilium</taxon>
    </lineage>
</organism>
<dbReference type="Pfam" id="PF00583">
    <property type="entry name" value="Acetyltransf_1"/>
    <property type="match status" value="1"/>
</dbReference>
<dbReference type="InterPro" id="IPR016181">
    <property type="entry name" value="Acyl_CoA_acyltransferase"/>
</dbReference>
<dbReference type="SUPFAM" id="SSF55729">
    <property type="entry name" value="Acyl-CoA N-acyltransferases (Nat)"/>
    <property type="match status" value="1"/>
</dbReference>
<accession>A0ABS9DU58</accession>
<dbReference type="Gene3D" id="3.40.630.30">
    <property type="match status" value="1"/>
</dbReference>
<dbReference type="CDD" id="cd04301">
    <property type="entry name" value="NAT_SF"/>
    <property type="match status" value="1"/>
</dbReference>
<name>A0ABS9DU58_9PROT</name>
<protein>
    <submittedName>
        <fullName evidence="2">GNAT family N-acetyltransferase</fullName>
    </submittedName>
</protein>
<proteinExistence type="predicted"/>
<dbReference type="InterPro" id="IPR000182">
    <property type="entry name" value="GNAT_dom"/>
</dbReference>
<dbReference type="PROSITE" id="PS51186">
    <property type="entry name" value="GNAT"/>
    <property type="match status" value="1"/>
</dbReference>